<evidence type="ECO:0000256" key="2">
    <source>
        <dbReference type="SAM" id="MobiDB-lite"/>
    </source>
</evidence>
<dbReference type="PANTHER" id="PTHR23317">
    <property type="entry name" value="DEDICATOR OF CYTOKINESIS DOCK"/>
    <property type="match status" value="1"/>
</dbReference>
<dbReference type="AlphaFoldDB" id="A0A9Q1GMF5"/>
<accession>A0A9Q1GMF5</accession>
<reference evidence="4" key="1">
    <citation type="submission" date="2022-04" db="EMBL/GenBank/DDBJ databases">
        <title>Carnegiea gigantea Genome sequencing and assembly v2.</title>
        <authorList>
            <person name="Copetti D."/>
            <person name="Sanderson M.J."/>
            <person name="Burquez A."/>
            <person name="Wojciechowski M.F."/>
        </authorList>
    </citation>
    <scope>NUCLEOTIDE SEQUENCE</scope>
    <source>
        <strain evidence="4">SGP5-SGP5p</strain>
        <tissue evidence="4">Aerial part</tissue>
    </source>
</reference>
<dbReference type="Proteomes" id="UP001153076">
    <property type="component" value="Unassembled WGS sequence"/>
</dbReference>
<dbReference type="Pfam" id="PF14429">
    <property type="entry name" value="DOCK-C2"/>
    <property type="match status" value="1"/>
</dbReference>
<proteinExistence type="inferred from homology"/>
<dbReference type="EMBL" id="JAKOGI010002587">
    <property type="protein sequence ID" value="KAJ8421695.1"/>
    <property type="molecule type" value="Genomic_DNA"/>
</dbReference>
<comment type="caution">
    <text evidence="4">The sequence shown here is derived from an EMBL/GenBank/DDBJ whole genome shotgun (WGS) entry which is preliminary data.</text>
</comment>
<dbReference type="OrthoDB" id="47328at2759"/>
<sequence>MENSSTNGHRFRRIPRQSWATNMKFDPLLDENLEQWPHLNELVQCYKADWVKDENKYGHYESIGPTTFQNQTYEGPDTDIETEMHLADARQRKSEDVTDEEMPSTSGRPFGDDASSESSLSKASKHLGLSPLSAYEPAFDWESERSLVFGQRLPETHVQYGSGLKISVKVLSLSFQAGLVEPFYGTICLYNRERRDKLSEDFIFRVMPTEMEAAGVSNESRAIFYLDAPSASICLLIQLEKPATEEGGITSSVYSRKEPVQLSERERQKLQVWSRIMPYREPFAWAMVPLFDNSIGGTSGGSASPSSPLTTTVSGSSFHEVTAESTAKITLDGKLGYSSGSSVVVEISNLNKVKESYTEDSLQDPKRKIHKPVRGMLRLEIEKLQAGYVDFESISENGSIANDSFDMGERIHDSSLMKVPSNGIDGFQNSKLRQSFVDGKETAQNESEAHENLESHADEFHAFDFRATTRNEPFLHLFHFLYVYPLTVSLSRKRNLFIRVELRKDDTDIRRQPLEATYPREPGASSEKWAHTQVAVGARVACYHDEIKVSLPPMWTPVHHLLFTFFHLDLQTKLEAPKPVFNVILYHLASNIKSNYSKPDLSESEFGYMDERIDYLEDGKNVFRLRLRLCSSLYPTNERVRDFFLEYDRHTLRTSPPWGSELLEAINSLKNVDSTALLQFLHPILNMLLHLIGNGGETLQVAAFRAMVNILTRVQQESADDAERNRFLIGYVDYAFDDFGGRQVPVYSGLSTVWGSLARSKV</sequence>
<feature type="compositionally biased region" description="Basic and acidic residues" evidence="2">
    <location>
        <begin position="87"/>
        <end position="96"/>
    </location>
</feature>
<dbReference type="GO" id="GO:0005085">
    <property type="term" value="F:guanyl-nucleotide exchange factor activity"/>
    <property type="evidence" value="ECO:0007669"/>
    <property type="project" value="InterPro"/>
</dbReference>
<dbReference type="InterPro" id="IPR026791">
    <property type="entry name" value="DOCK"/>
</dbReference>
<evidence type="ECO:0000256" key="1">
    <source>
        <dbReference type="PROSITE-ProRule" id="PRU00983"/>
    </source>
</evidence>
<evidence type="ECO:0000259" key="3">
    <source>
        <dbReference type="PROSITE" id="PS51650"/>
    </source>
</evidence>
<dbReference type="Gene3D" id="2.60.40.150">
    <property type="entry name" value="C2 domain"/>
    <property type="match status" value="1"/>
</dbReference>
<dbReference type="PROSITE" id="PS51650">
    <property type="entry name" value="C2_DOCK"/>
    <property type="match status" value="1"/>
</dbReference>
<dbReference type="InterPro" id="IPR027007">
    <property type="entry name" value="C2_DOCK-type_domain"/>
</dbReference>
<dbReference type="InterPro" id="IPR035892">
    <property type="entry name" value="C2_domain_sf"/>
</dbReference>
<name>A0A9Q1GMF5_9CARY</name>
<comment type="similarity">
    <text evidence="1">Belongs to the DOCK family.</text>
</comment>
<evidence type="ECO:0000313" key="5">
    <source>
        <dbReference type="Proteomes" id="UP001153076"/>
    </source>
</evidence>
<evidence type="ECO:0000313" key="4">
    <source>
        <dbReference type="EMBL" id="KAJ8421695.1"/>
    </source>
</evidence>
<keyword evidence="5" id="KW-1185">Reference proteome</keyword>
<dbReference type="CDD" id="cd08679">
    <property type="entry name" value="C2_DOCK180_related"/>
    <property type="match status" value="1"/>
</dbReference>
<protein>
    <recommendedName>
        <fullName evidence="3">C2 DOCK-type domain-containing protein</fullName>
    </recommendedName>
</protein>
<organism evidence="4 5">
    <name type="scientific">Carnegiea gigantea</name>
    <dbReference type="NCBI Taxonomy" id="171969"/>
    <lineage>
        <taxon>Eukaryota</taxon>
        <taxon>Viridiplantae</taxon>
        <taxon>Streptophyta</taxon>
        <taxon>Embryophyta</taxon>
        <taxon>Tracheophyta</taxon>
        <taxon>Spermatophyta</taxon>
        <taxon>Magnoliopsida</taxon>
        <taxon>eudicotyledons</taxon>
        <taxon>Gunneridae</taxon>
        <taxon>Pentapetalae</taxon>
        <taxon>Caryophyllales</taxon>
        <taxon>Cactineae</taxon>
        <taxon>Cactaceae</taxon>
        <taxon>Cactoideae</taxon>
        <taxon>Echinocereeae</taxon>
        <taxon>Carnegiea</taxon>
    </lineage>
</organism>
<dbReference type="PANTHER" id="PTHR23317:SF76">
    <property type="entry name" value="LD20667P"/>
    <property type="match status" value="1"/>
</dbReference>
<dbReference type="GO" id="GO:0007264">
    <property type="term" value="P:small GTPase-mediated signal transduction"/>
    <property type="evidence" value="ECO:0007669"/>
    <property type="project" value="InterPro"/>
</dbReference>
<feature type="domain" description="C2 DOCK-type" evidence="3">
    <location>
        <begin position="478"/>
        <end position="677"/>
    </location>
</feature>
<gene>
    <name evidence="4" type="ORF">Cgig2_026106</name>
</gene>
<feature type="region of interest" description="Disordered" evidence="2">
    <location>
        <begin position="87"/>
        <end position="122"/>
    </location>
</feature>